<protein>
    <recommendedName>
        <fullName evidence="10">Protein translocase subunit SecA</fullName>
        <ecNumber evidence="10">7.4.2.8</ecNumber>
    </recommendedName>
</protein>
<evidence type="ECO:0000259" key="13">
    <source>
        <dbReference type="PROSITE" id="PS51194"/>
    </source>
</evidence>
<dbReference type="AlphaFoldDB" id="A0A518BTR4"/>
<organism evidence="15 16">
    <name type="scientific">Mucisphaera calidilacus</name>
    <dbReference type="NCBI Taxonomy" id="2527982"/>
    <lineage>
        <taxon>Bacteria</taxon>
        <taxon>Pseudomonadati</taxon>
        <taxon>Planctomycetota</taxon>
        <taxon>Phycisphaerae</taxon>
        <taxon>Phycisphaerales</taxon>
        <taxon>Phycisphaeraceae</taxon>
        <taxon>Mucisphaera</taxon>
    </lineage>
</organism>
<dbReference type="InterPro" id="IPR014001">
    <property type="entry name" value="Helicase_ATP-bd"/>
</dbReference>
<dbReference type="GO" id="GO:0005829">
    <property type="term" value="C:cytosol"/>
    <property type="evidence" value="ECO:0007669"/>
    <property type="project" value="TreeGrafter"/>
</dbReference>
<dbReference type="GO" id="GO:0005886">
    <property type="term" value="C:plasma membrane"/>
    <property type="evidence" value="ECO:0007669"/>
    <property type="project" value="UniProtKB-SubCell"/>
</dbReference>
<evidence type="ECO:0000256" key="3">
    <source>
        <dbReference type="ARBA" id="ARBA00022490"/>
    </source>
</evidence>
<keyword evidence="5 10" id="KW-0067">ATP-binding</keyword>
<sequence>MVGSTPDSDLAAPPSQLWRNLSRPAKPPKLPRGLDGFWNLATGRIVPLIPRTRRYLQRAQRIHEAAEAHRTAAVPALDQRVEDLRATFRKGRAEREHVDEAMALIVELADRTLGMRPYVVQVAAGLSMFDGCLAEVATGEGKTLIATLPAILAGWRGRGCHVVTVNDYLAQRDAQTMGPLYRKAGLRVASVHQELKDDERRQAYLADVTYLTNKEVAADYLRDRLKQGKARGLASTLVDAITTGRGSYGRGMVQRGLACAIVDEADSVLIDESVTPLIISTEADNEDQAQAFKQAVAMADQLERDRDYKVVARYKEIELTRAGRERSREIAESLDLSGVWSTPRGREELVHQALSAKELFLPGQQYVIQEGKVVIVDESTGRLMPDRSWRHGLHQAVEAKEGLDVSGAKETLARISFQRFFRMYENLSGMTGTAWEERYEFWEVYSLATVRFPTHRPRIREEMPDRVFASAEARWLAVVEEIRQLHATGRPVLIGTRSVEASEKLSSLLAAQGIHHEVLNAVRHAEEAAIVARAGERGRVTVATNMAGRGTDIKLSRGVAELGGLAVIATERHESGRVDRQLFGRAGRQGDPGSAVCFVSLEDELIKRYTRAVDRAILSNYAGNPVAASYLFNQAQGRAQRMARANRKGVLEHDHWLEKHLGFAPE</sequence>
<feature type="binding site" evidence="10">
    <location>
        <position position="552"/>
    </location>
    <ligand>
        <name>ATP</name>
        <dbReference type="ChEBI" id="CHEBI:30616"/>
    </ligand>
</feature>
<dbReference type="InterPro" id="IPR001650">
    <property type="entry name" value="Helicase_C-like"/>
</dbReference>
<evidence type="ECO:0000256" key="6">
    <source>
        <dbReference type="ARBA" id="ARBA00022927"/>
    </source>
</evidence>
<evidence type="ECO:0000256" key="11">
    <source>
        <dbReference type="SAM" id="MobiDB-lite"/>
    </source>
</evidence>
<keyword evidence="16" id="KW-1185">Reference proteome</keyword>
<dbReference type="Gene3D" id="3.40.50.300">
    <property type="entry name" value="P-loop containing nucleotide triphosphate hydrolases"/>
    <property type="match status" value="2"/>
</dbReference>
<evidence type="ECO:0000313" key="15">
    <source>
        <dbReference type="EMBL" id="QDU70372.1"/>
    </source>
</evidence>
<evidence type="ECO:0000259" key="14">
    <source>
        <dbReference type="PROSITE" id="PS51196"/>
    </source>
</evidence>
<dbReference type="SMART" id="SM00958">
    <property type="entry name" value="SecA_PP_bind"/>
    <property type="match status" value="1"/>
</dbReference>
<dbReference type="Proteomes" id="UP000320386">
    <property type="component" value="Chromosome"/>
</dbReference>
<dbReference type="GO" id="GO:0017038">
    <property type="term" value="P:protein import"/>
    <property type="evidence" value="ECO:0007669"/>
    <property type="project" value="InterPro"/>
</dbReference>
<keyword evidence="7 10" id="KW-1278">Translocase</keyword>
<evidence type="ECO:0000256" key="9">
    <source>
        <dbReference type="ARBA" id="ARBA00023136"/>
    </source>
</evidence>
<dbReference type="PROSITE" id="PS01312">
    <property type="entry name" value="SECA"/>
    <property type="match status" value="1"/>
</dbReference>
<feature type="binding site" evidence="10">
    <location>
        <begin position="139"/>
        <end position="143"/>
    </location>
    <ligand>
        <name>ATP</name>
        <dbReference type="ChEBI" id="CHEBI:30616"/>
    </ligand>
</feature>
<dbReference type="HAMAP" id="MF_01382">
    <property type="entry name" value="SecA"/>
    <property type="match status" value="1"/>
</dbReference>
<evidence type="ECO:0000256" key="2">
    <source>
        <dbReference type="ARBA" id="ARBA00022475"/>
    </source>
</evidence>
<dbReference type="PANTHER" id="PTHR30612">
    <property type="entry name" value="SECA INNER MEMBRANE COMPONENT OF SEC PROTEIN SECRETION SYSTEM"/>
    <property type="match status" value="1"/>
</dbReference>
<comment type="subcellular location">
    <subcellularLocation>
        <location evidence="10">Cell membrane</location>
        <topology evidence="10">Peripheral membrane protein</topology>
        <orientation evidence="10">Cytoplasmic side</orientation>
    </subcellularLocation>
    <subcellularLocation>
        <location evidence="10">Cytoplasm</location>
    </subcellularLocation>
    <text evidence="10">Distribution is 50-50.</text>
</comment>
<evidence type="ECO:0000256" key="8">
    <source>
        <dbReference type="ARBA" id="ARBA00023010"/>
    </source>
</evidence>
<comment type="function">
    <text evidence="10">Part of the Sec protein translocase complex. Interacts with the SecYEG preprotein conducting channel. Has a central role in coupling the hydrolysis of ATP to the transfer of proteins into and across the cell membrane, serving as an ATP-driven molecular motor driving the stepwise translocation of polypeptide chains across the membrane.</text>
</comment>
<keyword evidence="3 10" id="KW-0963">Cytoplasm</keyword>
<dbReference type="PRINTS" id="PR00906">
    <property type="entry name" value="SECA"/>
</dbReference>
<dbReference type="SMART" id="SM00957">
    <property type="entry name" value="SecA_DEAD"/>
    <property type="match status" value="1"/>
</dbReference>
<dbReference type="PROSITE" id="PS51194">
    <property type="entry name" value="HELICASE_CTER"/>
    <property type="match status" value="1"/>
</dbReference>
<proteinExistence type="inferred from homology"/>
<gene>
    <name evidence="10" type="primary">secA</name>
    <name evidence="15" type="ORF">Pan265_01980</name>
</gene>
<dbReference type="GO" id="GO:0008564">
    <property type="term" value="F:protein-exporting ATPase activity"/>
    <property type="evidence" value="ECO:0007669"/>
    <property type="project" value="UniProtKB-EC"/>
</dbReference>
<feature type="region of interest" description="Disordered" evidence="11">
    <location>
        <begin position="1"/>
        <end position="25"/>
    </location>
</feature>
<dbReference type="InterPro" id="IPR014018">
    <property type="entry name" value="SecA_motor_DEAD"/>
</dbReference>
<evidence type="ECO:0000256" key="4">
    <source>
        <dbReference type="ARBA" id="ARBA00022741"/>
    </source>
</evidence>
<evidence type="ECO:0000259" key="12">
    <source>
        <dbReference type="PROSITE" id="PS51192"/>
    </source>
</evidence>
<dbReference type="EMBL" id="CP036280">
    <property type="protein sequence ID" value="QDU70372.1"/>
    <property type="molecule type" value="Genomic_DNA"/>
</dbReference>
<dbReference type="GO" id="GO:0043952">
    <property type="term" value="P:protein transport by the Sec complex"/>
    <property type="evidence" value="ECO:0007669"/>
    <property type="project" value="TreeGrafter"/>
</dbReference>
<evidence type="ECO:0000256" key="7">
    <source>
        <dbReference type="ARBA" id="ARBA00022967"/>
    </source>
</evidence>
<dbReference type="InterPro" id="IPR027417">
    <property type="entry name" value="P-loop_NTPase"/>
</dbReference>
<dbReference type="Gene3D" id="3.90.1440.10">
    <property type="entry name" value="SecA, preprotein cross-linking domain"/>
    <property type="match status" value="1"/>
</dbReference>
<dbReference type="KEGG" id="mcad:Pan265_01980"/>
<name>A0A518BTR4_9BACT</name>
<keyword evidence="8 10" id="KW-0811">Translocation</keyword>
<keyword evidence="6 10" id="KW-0653">Protein transport</keyword>
<feature type="domain" description="SecA family profile" evidence="14">
    <location>
        <begin position="37"/>
        <end position="630"/>
    </location>
</feature>
<dbReference type="Pfam" id="PF01043">
    <property type="entry name" value="SecA_PP_bind"/>
    <property type="match status" value="1"/>
</dbReference>
<dbReference type="CDD" id="cd17928">
    <property type="entry name" value="DEXDc_SecA"/>
    <property type="match status" value="1"/>
</dbReference>
<dbReference type="InterPro" id="IPR011115">
    <property type="entry name" value="SecA_DEAD"/>
</dbReference>
<dbReference type="FunFam" id="3.40.50.300:FF:000429">
    <property type="entry name" value="Preprotein translocase subunit SecA"/>
    <property type="match status" value="1"/>
</dbReference>
<feature type="domain" description="Helicase ATP-binding" evidence="12">
    <location>
        <begin position="123"/>
        <end position="301"/>
    </location>
</feature>
<dbReference type="GO" id="GO:0065002">
    <property type="term" value="P:intracellular protein transmembrane transport"/>
    <property type="evidence" value="ECO:0007669"/>
    <property type="project" value="UniProtKB-UniRule"/>
</dbReference>
<dbReference type="InterPro" id="IPR036670">
    <property type="entry name" value="SecA_X-link_sf"/>
</dbReference>
<dbReference type="InterPro" id="IPR020937">
    <property type="entry name" value="SecA_CS"/>
</dbReference>
<accession>A0A518BTR4</accession>
<dbReference type="GO" id="GO:0005524">
    <property type="term" value="F:ATP binding"/>
    <property type="evidence" value="ECO:0007669"/>
    <property type="project" value="UniProtKB-UniRule"/>
</dbReference>
<dbReference type="InterPro" id="IPR011130">
    <property type="entry name" value="SecA_preprotein_X-link_dom"/>
</dbReference>
<dbReference type="RefSeq" id="WP_236254534.1">
    <property type="nucleotide sequence ID" value="NZ_CP036280.1"/>
</dbReference>
<dbReference type="PANTHER" id="PTHR30612:SF0">
    <property type="entry name" value="CHLOROPLAST PROTEIN-TRANSPORTING ATPASE"/>
    <property type="match status" value="1"/>
</dbReference>
<evidence type="ECO:0000256" key="1">
    <source>
        <dbReference type="ARBA" id="ARBA00022448"/>
    </source>
</evidence>
<dbReference type="SUPFAM" id="SSF52540">
    <property type="entry name" value="P-loop containing nucleoside triphosphate hydrolases"/>
    <property type="match status" value="2"/>
</dbReference>
<comment type="similarity">
    <text evidence="10">Belongs to the SecA family.</text>
</comment>
<dbReference type="PROSITE" id="PS51192">
    <property type="entry name" value="HELICASE_ATP_BIND_1"/>
    <property type="match status" value="1"/>
</dbReference>
<feature type="binding site" evidence="10">
    <location>
        <position position="121"/>
    </location>
    <ligand>
        <name>ATP</name>
        <dbReference type="ChEBI" id="CHEBI:30616"/>
    </ligand>
</feature>
<dbReference type="EC" id="7.4.2.8" evidence="10"/>
<keyword evidence="2 10" id="KW-1003">Cell membrane</keyword>
<evidence type="ECO:0000256" key="5">
    <source>
        <dbReference type="ARBA" id="ARBA00022840"/>
    </source>
</evidence>
<keyword evidence="4 10" id="KW-0547">Nucleotide-binding</keyword>
<dbReference type="InterPro" id="IPR000185">
    <property type="entry name" value="SecA"/>
</dbReference>
<evidence type="ECO:0000313" key="16">
    <source>
        <dbReference type="Proteomes" id="UP000320386"/>
    </source>
</evidence>
<dbReference type="InterPro" id="IPR044722">
    <property type="entry name" value="SecA_SF2_C"/>
</dbReference>
<feature type="domain" description="Helicase C-terminal" evidence="13">
    <location>
        <begin position="477"/>
        <end position="632"/>
    </location>
</feature>
<dbReference type="GO" id="GO:0006605">
    <property type="term" value="P:protein targeting"/>
    <property type="evidence" value="ECO:0007669"/>
    <property type="project" value="UniProtKB-UniRule"/>
</dbReference>
<comment type="catalytic activity">
    <reaction evidence="10">
        <text>ATP + H2O + cellular proteinSide 1 = ADP + phosphate + cellular proteinSide 2.</text>
        <dbReference type="EC" id="7.4.2.8"/>
    </reaction>
</comment>
<reference evidence="15 16" key="1">
    <citation type="submission" date="2019-02" db="EMBL/GenBank/DDBJ databases">
        <title>Deep-cultivation of Planctomycetes and their phenomic and genomic characterization uncovers novel biology.</title>
        <authorList>
            <person name="Wiegand S."/>
            <person name="Jogler M."/>
            <person name="Boedeker C."/>
            <person name="Pinto D."/>
            <person name="Vollmers J."/>
            <person name="Rivas-Marin E."/>
            <person name="Kohn T."/>
            <person name="Peeters S.H."/>
            <person name="Heuer A."/>
            <person name="Rast P."/>
            <person name="Oberbeckmann S."/>
            <person name="Bunk B."/>
            <person name="Jeske O."/>
            <person name="Meyerdierks A."/>
            <person name="Storesund J.E."/>
            <person name="Kallscheuer N."/>
            <person name="Luecker S."/>
            <person name="Lage O.M."/>
            <person name="Pohl T."/>
            <person name="Merkel B.J."/>
            <person name="Hornburger P."/>
            <person name="Mueller R.-W."/>
            <person name="Bruemmer F."/>
            <person name="Labrenz M."/>
            <person name="Spormann A.M."/>
            <person name="Op den Camp H."/>
            <person name="Overmann J."/>
            <person name="Amann R."/>
            <person name="Jetten M.S.M."/>
            <person name="Mascher T."/>
            <person name="Medema M.H."/>
            <person name="Devos D.P."/>
            <person name="Kaster A.-K."/>
            <person name="Ovreas L."/>
            <person name="Rohde M."/>
            <person name="Galperin M.Y."/>
            <person name="Jogler C."/>
        </authorList>
    </citation>
    <scope>NUCLEOTIDE SEQUENCE [LARGE SCALE GENOMIC DNA]</scope>
    <source>
        <strain evidence="15 16">Pan265</strain>
    </source>
</reference>
<dbReference type="SUPFAM" id="SSF81767">
    <property type="entry name" value="Pre-protein crosslinking domain of SecA"/>
    <property type="match status" value="1"/>
</dbReference>
<dbReference type="GO" id="GO:0031522">
    <property type="term" value="C:cell envelope Sec protein transport complex"/>
    <property type="evidence" value="ECO:0007669"/>
    <property type="project" value="TreeGrafter"/>
</dbReference>
<dbReference type="CDD" id="cd18803">
    <property type="entry name" value="SF2_C_secA"/>
    <property type="match status" value="1"/>
</dbReference>
<comment type="subunit">
    <text evidence="10">Monomer and homodimer. Part of the essential Sec protein translocation apparatus which comprises SecA, SecYEG and auxiliary proteins SecDF. Other proteins may also be involved.</text>
</comment>
<dbReference type="Pfam" id="PF21090">
    <property type="entry name" value="P-loop_SecA"/>
    <property type="match status" value="2"/>
</dbReference>
<keyword evidence="1 10" id="KW-0813">Transport</keyword>
<evidence type="ECO:0000256" key="10">
    <source>
        <dbReference type="HAMAP-Rule" id="MF_01382"/>
    </source>
</evidence>
<dbReference type="Pfam" id="PF07517">
    <property type="entry name" value="SecA_DEAD"/>
    <property type="match status" value="1"/>
</dbReference>
<keyword evidence="9 10" id="KW-0472">Membrane</keyword>
<dbReference type="PROSITE" id="PS51196">
    <property type="entry name" value="SECA_MOTOR_DEAD"/>
    <property type="match status" value="1"/>
</dbReference>